<organism evidence="2 3">
    <name type="scientific">Stegodyphus mimosarum</name>
    <name type="common">African social velvet spider</name>
    <dbReference type="NCBI Taxonomy" id="407821"/>
    <lineage>
        <taxon>Eukaryota</taxon>
        <taxon>Metazoa</taxon>
        <taxon>Ecdysozoa</taxon>
        <taxon>Arthropoda</taxon>
        <taxon>Chelicerata</taxon>
        <taxon>Arachnida</taxon>
        <taxon>Araneae</taxon>
        <taxon>Araneomorphae</taxon>
        <taxon>Entelegynae</taxon>
        <taxon>Eresoidea</taxon>
        <taxon>Eresidae</taxon>
        <taxon>Stegodyphus</taxon>
    </lineage>
</organism>
<evidence type="ECO:0000313" key="3">
    <source>
        <dbReference type="Proteomes" id="UP000054359"/>
    </source>
</evidence>
<proteinExistence type="predicted"/>
<protein>
    <submittedName>
        <fullName evidence="2">Uncharacterized protein</fullName>
    </submittedName>
</protein>
<feature type="non-terminal residue" evidence="2">
    <location>
        <position position="58"/>
    </location>
</feature>
<keyword evidence="3" id="KW-1185">Reference proteome</keyword>
<keyword evidence="1" id="KW-0472">Membrane</keyword>
<feature type="transmembrane region" description="Helical" evidence="1">
    <location>
        <begin position="12"/>
        <end position="32"/>
    </location>
</feature>
<name>A0A087ULV6_STEMI</name>
<gene>
    <name evidence="2" type="ORF">X975_00062</name>
</gene>
<keyword evidence="1" id="KW-0812">Transmembrane</keyword>
<evidence type="ECO:0000256" key="1">
    <source>
        <dbReference type="SAM" id="Phobius"/>
    </source>
</evidence>
<dbReference type="Proteomes" id="UP000054359">
    <property type="component" value="Unassembled WGS sequence"/>
</dbReference>
<reference evidence="2 3" key="1">
    <citation type="submission" date="2013-11" db="EMBL/GenBank/DDBJ databases">
        <title>Genome sequencing of Stegodyphus mimosarum.</title>
        <authorList>
            <person name="Bechsgaard J."/>
        </authorList>
    </citation>
    <scope>NUCLEOTIDE SEQUENCE [LARGE SCALE GENOMIC DNA]</scope>
</reference>
<dbReference type="AlphaFoldDB" id="A0A087ULV6"/>
<sequence>MKLMFLNMIETLVFRAAFLLMFYICIASHSFINNQFPSFYENYSSGLNKADQSTEVEI</sequence>
<keyword evidence="1" id="KW-1133">Transmembrane helix</keyword>
<accession>A0A087ULV6</accession>
<evidence type="ECO:0000313" key="2">
    <source>
        <dbReference type="EMBL" id="KFM78345.1"/>
    </source>
</evidence>
<dbReference type="EMBL" id="KK120469">
    <property type="protein sequence ID" value="KFM78345.1"/>
    <property type="molecule type" value="Genomic_DNA"/>
</dbReference>